<reference evidence="2" key="1">
    <citation type="journal article" date="2014" name="Genome">
        <title>Draft Genome Sequences of Three Strains of Bacteroides pyogenes Isolated from a Cat and Swine.</title>
        <authorList>
            <person name="Sakamoto M."/>
            <person name="Oshima K."/>
            <person name="Suda W."/>
            <person name="Kitamura K."/>
            <person name="Iida T."/>
            <person name="Hattori M."/>
            <person name="Ohkuma M."/>
        </authorList>
    </citation>
    <scope>NUCLEOTIDE SEQUENCE [LARGE SCALE GENOMIC DNA]</scope>
    <source>
        <strain evidence="2">JCM 6294</strain>
    </source>
</reference>
<accession>W4PK03</accession>
<organism evidence="1 2">
    <name type="scientific">Bacteroides pyogenes DSM 20611 = JCM 6294</name>
    <dbReference type="NCBI Taxonomy" id="1121100"/>
    <lineage>
        <taxon>Bacteria</taxon>
        <taxon>Pseudomonadati</taxon>
        <taxon>Bacteroidota</taxon>
        <taxon>Bacteroidia</taxon>
        <taxon>Bacteroidales</taxon>
        <taxon>Bacteroidaceae</taxon>
        <taxon>Bacteroides</taxon>
    </lineage>
</organism>
<dbReference type="InterPro" id="IPR051549">
    <property type="entry name" value="PEP_Utilizing_Enz"/>
</dbReference>
<dbReference type="AlphaFoldDB" id="W4PK03"/>
<dbReference type="PANTHER" id="PTHR43615:SF1">
    <property type="entry name" value="PPDK_N DOMAIN-CONTAINING PROTEIN"/>
    <property type="match status" value="1"/>
</dbReference>
<sequence length="229" mass="25931">MLKYGEQEMRRPVEIEFAANLHPDQDKKGTFYLLQIRPIVDSKDVLDEDLAQIPDEQVVLRSDKSLGHGVMNDIYDIVYVKTEGYSASNNQAIAWEIEKLNRQFLDEGKGYVLVGPGRWGSSDTWLGIPVKWPHISAARVIVEAGLTNYRVDPSQGTHFFQNLTSFGVGYFTVNAYMNDGVYNQEYLDAQPAVQETKFLRHVRFEQPMVVKMDGKKNRGVVLMPDGGQG</sequence>
<dbReference type="EMBL" id="BAIR01000039">
    <property type="protein sequence ID" value="GAE20146.1"/>
    <property type="molecule type" value="Genomic_DNA"/>
</dbReference>
<name>W4PK03_9BACE</name>
<dbReference type="eggNOG" id="COG0574">
    <property type="taxonomic scope" value="Bacteria"/>
</dbReference>
<evidence type="ECO:0000313" key="2">
    <source>
        <dbReference type="Proteomes" id="UP000018842"/>
    </source>
</evidence>
<evidence type="ECO:0000313" key="1">
    <source>
        <dbReference type="EMBL" id="GAE20146.1"/>
    </source>
</evidence>
<comment type="caution">
    <text evidence="1">The sequence shown here is derived from an EMBL/GenBank/DDBJ whole genome shotgun (WGS) entry which is preliminary data.</text>
</comment>
<proteinExistence type="predicted"/>
<dbReference type="Proteomes" id="UP000018842">
    <property type="component" value="Unassembled WGS sequence"/>
</dbReference>
<protein>
    <submittedName>
        <fullName evidence="1">Phosphoenolpyruvate synthase</fullName>
    </submittedName>
</protein>
<keyword evidence="1" id="KW-0670">Pyruvate</keyword>
<gene>
    <name evidence="1" type="ORF">JCM6294_3301</name>
</gene>
<dbReference type="PANTHER" id="PTHR43615">
    <property type="entry name" value="PHOSPHOENOLPYRUVATE SYNTHASE-RELATED"/>
    <property type="match status" value="1"/>
</dbReference>